<reference evidence="7" key="1">
    <citation type="submission" date="2017-05" db="EMBL/GenBank/DDBJ databases">
        <authorList>
            <person name="Imhoff J.F."/>
            <person name="Rahn T."/>
            <person name="Kuenzel S."/>
            <person name="Neulinger S.C."/>
        </authorList>
    </citation>
    <scope>NUCLEOTIDE SEQUENCE</scope>
    <source>
        <strain evidence="7">LMG 28126</strain>
    </source>
</reference>
<gene>
    <name evidence="7" type="ORF">CCR87_11725</name>
</gene>
<proteinExistence type="predicted"/>
<keyword evidence="8" id="KW-1185">Reference proteome</keyword>
<accession>A0A934TMN3</accession>
<dbReference type="PROSITE" id="PS51900">
    <property type="entry name" value="CB"/>
    <property type="match status" value="1"/>
</dbReference>
<dbReference type="InterPro" id="IPR044068">
    <property type="entry name" value="CB"/>
</dbReference>
<dbReference type="SUPFAM" id="SSF56349">
    <property type="entry name" value="DNA breaking-rejoining enzymes"/>
    <property type="match status" value="1"/>
</dbReference>
<dbReference type="InterPro" id="IPR013762">
    <property type="entry name" value="Integrase-like_cat_sf"/>
</dbReference>
<dbReference type="Gene3D" id="1.10.443.10">
    <property type="entry name" value="Intergrase catalytic core"/>
    <property type="match status" value="1"/>
</dbReference>
<dbReference type="RefSeq" id="WP_201157737.1">
    <property type="nucleotide sequence ID" value="NZ_NHSD01000284.1"/>
</dbReference>
<reference evidence="7" key="2">
    <citation type="journal article" date="2020" name="Microorganisms">
        <title>Osmotic Adaptation and Compatible Solute Biosynthesis of Phototrophic Bacteria as Revealed from Genome Analyses.</title>
        <authorList>
            <person name="Imhoff J.F."/>
            <person name="Rahn T."/>
            <person name="Kunzel S."/>
            <person name="Keller A."/>
            <person name="Neulinger S.C."/>
        </authorList>
    </citation>
    <scope>NUCLEOTIDE SEQUENCE</scope>
    <source>
        <strain evidence="7">LMG 28126</strain>
    </source>
</reference>
<keyword evidence="3" id="KW-0233">DNA recombination</keyword>
<dbReference type="GO" id="GO:0015074">
    <property type="term" value="P:DNA integration"/>
    <property type="evidence" value="ECO:0007669"/>
    <property type="project" value="UniProtKB-KW"/>
</dbReference>
<evidence type="ECO:0000313" key="7">
    <source>
        <dbReference type="EMBL" id="MBK5927987.1"/>
    </source>
</evidence>
<protein>
    <submittedName>
        <fullName evidence="7">Integrase</fullName>
    </submittedName>
</protein>
<feature type="domain" description="Tyr recombinase" evidence="5">
    <location>
        <begin position="243"/>
        <end position="416"/>
    </location>
</feature>
<dbReference type="EMBL" id="NHSD01000284">
    <property type="protein sequence ID" value="MBK5927987.1"/>
    <property type="molecule type" value="Genomic_DNA"/>
</dbReference>
<evidence type="ECO:0000259" key="5">
    <source>
        <dbReference type="PROSITE" id="PS51898"/>
    </source>
</evidence>
<organism evidence="7 8">
    <name type="scientific">Rhodobaculum claviforme</name>
    <dbReference type="NCBI Taxonomy" id="1549854"/>
    <lineage>
        <taxon>Bacteria</taxon>
        <taxon>Pseudomonadati</taxon>
        <taxon>Pseudomonadota</taxon>
        <taxon>Alphaproteobacteria</taxon>
        <taxon>Rhodobacterales</taxon>
        <taxon>Paracoccaceae</taxon>
        <taxon>Rhodobaculum</taxon>
    </lineage>
</organism>
<sequence length="421" mass="47443">MIKLRSNTFQLYRRVPRRYATIEPRQFVWVSLHTDSPSIAQTKADASWAQMIEAWEAKLAGDTSDADGRFAAARELAATRGFRYLKAVDVAHLPTEELLDRVENVSVRQSEPDPIEARAFLGGAQEPPITVSRALELYWTLAADKTHGKSPDQMRRWRNPHEKAVRNFIAIVGDKALAEITGDDMLDFRQWWVERVVAEGLTANSANKDLIHLGKILKTVNKMKRLSLVLPLSDLSLKEGEGKIRPPFSDTWIRDRLLAEGALAGLNAEARCILLAMINTGGRPGEIANLKPKRILLDVDIPHIVIEPDDRQVKTKHSRRVIPLTGVSLEAIRTFPDGFPRYHDNPSLSATVNKFLRQNGLMETEHHVLYSLRHSFEDRMLAAGVDDRIRRDILGHSLTRERYGAGASLEQAHRTLQAFAL</sequence>
<evidence type="ECO:0000256" key="4">
    <source>
        <dbReference type="PROSITE-ProRule" id="PRU01248"/>
    </source>
</evidence>
<dbReference type="AlphaFoldDB" id="A0A934TMN3"/>
<feature type="domain" description="Core-binding (CB)" evidence="6">
    <location>
        <begin position="129"/>
        <end position="221"/>
    </location>
</feature>
<evidence type="ECO:0000256" key="3">
    <source>
        <dbReference type="ARBA" id="ARBA00023172"/>
    </source>
</evidence>
<comment type="caution">
    <text evidence="7">The sequence shown here is derived from an EMBL/GenBank/DDBJ whole genome shotgun (WGS) entry which is preliminary data.</text>
</comment>
<dbReference type="PROSITE" id="PS51898">
    <property type="entry name" value="TYR_RECOMBINASE"/>
    <property type="match status" value="1"/>
</dbReference>
<dbReference type="InterPro" id="IPR002104">
    <property type="entry name" value="Integrase_catalytic"/>
</dbReference>
<dbReference type="Proteomes" id="UP000706333">
    <property type="component" value="Unassembled WGS sequence"/>
</dbReference>
<keyword evidence="1" id="KW-0229">DNA integration</keyword>
<dbReference type="GO" id="GO:0003677">
    <property type="term" value="F:DNA binding"/>
    <property type="evidence" value="ECO:0007669"/>
    <property type="project" value="UniProtKB-UniRule"/>
</dbReference>
<dbReference type="InterPro" id="IPR011010">
    <property type="entry name" value="DNA_brk_join_enz"/>
</dbReference>
<keyword evidence="2 4" id="KW-0238">DNA-binding</keyword>
<evidence type="ECO:0000256" key="1">
    <source>
        <dbReference type="ARBA" id="ARBA00022908"/>
    </source>
</evidence>
<dbReference type="GO" id="GO:0006310">
    <property type="term" value="P:DNA recombination"/>
    <property type="evidence" value="ECO:0007669"/>
    <property type="project" value="UniProtKB-KW"/>
</dbReference>
<dbReference type="Pfam" id="PF00589">
    <property type="entry name" value="Phage_integrase"/>
    <property type="match status" value="1"/>
</dbReference>
<evidence type="ECO:0000256" key="2">
    <source>
        <dbReference type="ARBA" id="ARBA00023125"/>
    </source>
</evidence>
<name>A0A934TMN3_9RHOB</name>
<evidence type="ECO:0000259" key="6">
    <source>
        <dbReference type="PROSITE" id="PS51900"/>
    </source>
</evidence>
<evidence type="ECO:0000313" key="8">
    <source>
        <dbReference type="Proteomes" id="UP000706333"/>
    </source>
</evidence>